<proteinExistence type="predicted"/>
<dbReference type="AlphaFoldDB" id="A0A2H3TW21"/>
<gene>
    <name evidence="2" type="ORF">FRV6_11633</name>
</gene>
<keyword evidence="1" id="KW-1133">Transmembrane helix</keyword>
<reference evidence="3" key="1">
    <citation type="submission" date="2016-09" db="EMBL/GenBank/DDBJ databases">
        <authorList>
            <person name="Guldener U."/>
        </authorList>
    </citation>
    <scope>NUCLEOTIDE SEQUENCE [LARGE SCALE GENOMIC DNA]</scope>
    <source>
        <strain evidence="3">V64-1</strain>
    </source>
</reference>
<dbReference type="OrthoDB" id="5050799at2759"/>
<dbReference type="EMBL" id="FMJY01000006">
    <property type="protein sequence ID" value="SCO87506.1"/>
    <property type="molecule type" value="Genomic_DNA"/>
</dbReference>
<accession>A0A2H3TW21</accession>
<sequence>MAIANVSHIPMTSPGCIKSEEWIQSLPIIIFFVFLFIFYALLITYENNQIPIQGDSESDLPARSISSEISDLQRLDSTAPPQAYKQVTTGMETTGSEEHSTCPYEVIIW</sequence>
<keyword evidence="1" id="KW-0472">Membrane</keyword>
<name>A0A2H3TW21_FUSOX</name>
<evidence type="ECO:0000313" key="3">
    <source>
        <dbReference type="Proteomes" id="UP000219369"/>
    </source>
</evidence>
<dbReference type="Proteomes" id="UP000219369">
    <property type="component" value="Unassembled WGS sequence"/>
</dbReference>
<evidence type="ECO:0000256" key="1">
    <source>
        <dbReference type="SAM" id="Phobius"/>
    </source>
</evidence>
<protein>
    <submittedName>
        <fullName evidence="2">Uncharacterized protein</fullName>
    </submittedName>
</protein>
<feature type="transmembrane region" description="Helical" evidence="1">
    <location>
        <begin position="22"/>
        <end position="42"/>
    </location>
</feature>
<keyword evidence="1" id="KW-0812">Transmembrane</keyword>
<evidence type="ECO:0000313" key="2">
    <source>
        <dbReference type="EMBL" id="SCO87506.1"/>
    </source>
</evidence>
<organism evidence="2 3">
    <name type="scientific">Fusarium oxysporum</name>
    <name type="common">Fusarium vascular wilt</name>
    <dbReference type="NCBI Taxonomy" id="5507"/>
    <lineage>
        <taxon>Eukaryota</taxon>
        <taxon>Fungi</taxon>
        <taxon>Dikarya</taxon>
        <taxon>Ascomycota</taxon>
        <taxon>Pezizomycotina</taxon>
        <taxon>Sordariomycetes</taxon>
        <taxon>Hypocreomycetidae</taxon>
        <taxon>Hypocreales</taxon>
        <taxon>Nectriaceae</taxon>
        <taxon>Fusarium</taxon>
        <taxon>Fusarium oxysporum species complex</taxon>
    </lineage>
</organism>